<reference evidence="10" key="1">
    <citation type="journal article" date="2013" name="Stand. Genomic Sci.">
        <title>Genome sequence of the thermophilic fresh-water bacterium Spirochaeta caldaria type strain (H1(T)), reclassification of Spirochaeta caldaria, Spirochaeta stenostrepta, and Spirochaeta zuelzerae in the genus Treponema as Treponema caldaria comb. nov., Treponema stenostrepta comb. nov., and Treponema zuelzerae comb. nov., and emendation of the genus Treponema.</title>
        <authorList>
            <person name="Abt B."/>
            <person name="Goker M."/>
            <person name="Scheuner C."/>
            <person name="Han C."/>
            <person name="Lu M."/>
            <person name="Misra M."/>
            <person name="Lapidus A."/>
            <person name="Nolan M."/>
            <person name="Lucas S."/>
            <person name="Hammon N."/>
            <person name="Deshpande S."/>
            <person name="Cheng J.F."/>
            <person name="Tapia R."/>
            <person name="Goodwin L.A."/>
            <person name="Pitluck S."/>
            <person name="Liolios K."/>
            <person name="Pagani I."/>
            <person name="Ivanova N."/>
            <person name="Mavromatis K."/>
            <person name="Mikhailova N."/>
            <person name="Huntemann M."/>
            <person name="Pati A."/>
            <person name="Chen A."/>
            <person name="Palaniappan K."/>
            <person name="Land M."/>
            <person name="Hauser L."/>
            <person name="Jeffries C.D."/>
            <person name="Rohde M."/>
            <person name="Spring S."/>
            <person name="Gronow S."/>
            <person name="Detter J.C."/>
            <person name="Bristow J."/>
            <person name="Eisen J.A."/>
            <person name="Markowitz V."/>
            <person name="Hugenholtz P."/>
            <person name="Kyrpides N.C."/>
            <person name="Woyke T."/>
            <person name="Klenk H.P."/>
        </authorList>
    </citation>
    <scope>NUCLEOTIDE SEQUENCE</scope>
    <source>
        <strain evidence="10">ATCC 51460 / DSM 7334 / H1</strain>
    </source>
</reference>
<dbReference type="InterPro" id="IPR001519">
    <property type="entry name" value="Ferritin"/>
</dbReference>
<gene>
    <name evidence="9" type="ordered locus">Spica_0680</name>
</gene>
<dbReference type="GO" id="GO:0006879">
    <property type="term" value="P:intracellular iron ion homeostasis"/>
    <property type="evidence" value="ECO:0007669"/>
    <property type="project" value="UniProtKB-KW"/>
</dbReference>
<dbReference type="PROSITE" id="PS50905">
    <property type="entry name" value="FERRITIN_LIKE"/>
    <property type="match status" value="1"/>
</dbReference>
<dbReference type="Pfam" id="PF00210">
    <property type="entry name" value="Ferritin"/>
    <property type="match status" value="1"/>
</dbReference>
<dbReference type="HOGENOM" id="CLU_065681_1_2_12"/>
<dbReference type="InterPro" id="IPR008331">
    <property type="entry name" value="Ferritin_DPS_dom"/>
</dbReference>
<keyword evidence="3 6" id="KW-0479">Metal-binding</keyword>
<comment type="subcellular location">
    <subcellularLocation>
        <location evidence="7">Cytoplasm</location>
    </subcellularLocation>
</comment>
<dbReference type="EMBL" id="CP002868">
    <property type="protein sequence ID" value="AEJ18834.1"/>
    <property type="molecule type" value="Genomic_DNA"/>
</dbReference>
<evidence type="ECO:0000256" key="6">
    <source>
        <dbReference type="PIRSR" id="PIRSR601519-1"/>
    </source>
</evidence>
<keyword evidence="4 9" id="KW-0560">Oxidoreductase</keyword>
<dbReference type="KEGG" id="scd:Spica_0680"/>
<name>F8EX91_GRAC1</name>
<dbReference type="OrthoDB" id="9801481at2"/>
<dbReference type="FunFam" id="1.20.1260.10:FF:000001">
    <property type="entry name" value="Non-heme ferritin"/>
    <property type="match status" value="1"/>
</dbReference>
<organism evidence="9 10">
    <name type="scientific">Gracilinema caldarium (strain ATCC 51460 / DSM 7334 / H1)</name>
    <name type="common">Treponema caldarium</name>
    <dbReference type="NCBI Taxonomy" id="744872"/>
    <lineage>
        <taxon>Bacteria</taxon>
        <taxon>Pseudomonadati</taxon>
        <taxon>Spirochaetota</taxon>
        <taxon>Spirochaetia</taxon>
        <taxon>Spirochaetales</taxon>
        <taxon>Breznakiellaceae</taxon>
        <taxon>Gracilinema</taxon>
    </lineage>
</organism>
<dbReference type="AlphaFoldDB" id="F8EX91"/>
<dbReference type="eggNOG" id="COG1528">
    <property type="taxonomic scope" value="Bacteria"/>
</dbReference>
<dbReference type="GO" id="GO:0008199">
    <property type="term" value="F:ferric iron binding"/>
    <property type="evidence" value="ECO:0007669"/>
    <property type="project" value="InterPro"/>
</dbReference>
<feature type="binding site" evidence="6">
    <location>
        <position position="127"/>
    </location>
    <ligand>
        <name>Fe cation</name>
        <dbReference type="ChEBI" id="CHEBI:24875"/>
        <label>1</label>
    </ligand>
</feature>
<keyword evidence="7" id="KW-0963">Cytoplasm</keyword>
<evidence type="ECO:0000313" key="10">
    <source>
        <dbReference type="Proteomes" id="UP000000503"/>
    </source>
</evidence>
<evidence type="ECO:0000256" key="3">
    <source>
        <dbReference type="ARBA" id="ARBA00022723"/>
    </source>
</evidence>
<comment type="function">
    <text evidence="7">Iron-storage protein.</text>
</comment>
<feature type="domain" description="Ferritin-like diiron" evidence="8">
    <location>
        <begin position="1"/>
        <end position="145"/>
    </location>
</feature>
<evidence type="ECO:0000256" key="7">
    <source>
        <dbReference type="RuleBase" id="RU361145"/>
    </source>
</evidence>
<proteinExistence type="inferred from homology"/>
<dbReference type="InterPro" id="IPR041719">
    <property type="entry name" value="Ferritin_prok"/>
</dbReference>
<dbReference type="PANTHER" id="PTHR11431:SF127">
    <property type="entry name" value="BACTERIAL NON-HEME FERRITIN"/>
    <property type="match status" value="1"/>
</dbReference>
<feature type="binding site" evidence="6">
    <location>
        <position position="94"/>
    </location>
    <ligand>
        <name>Fe cation</name>
        <dbReference type="ChEBI" id="CHEBI:24875"/>
        <label>1</label>
    </ligand>
</feature>
<dbReference type="STRING" id="744872.Spica_0680"/>
<comment type="similarity">
    <text evidence="1 7">Belongs to the ferritin family. Prokaryotic subfamily.</text>
</comment>
<evidence type="ECO:0000313" key="9">
    <source>
        <dbReference type="EMBL" id="AEJ18834.1"/>
    </source>
</evidence>
<dbReference type="EC" id="1.16.3.2" evidence="7"/>
<dbReference type="SUPFAM" id="SSF47240">
    <property type="entry name" value="Ferritin-like"/>
    <property type="match status" value="1"/>
</dbReference>
<dbReference type="Gene3D" id="1.20.1260.10">
    <property type="match status" value="1"/>
</dbReference>
<accession>F8EX91</accession>
<dbReference type="GO" id="GO:0008198">
    <property type="term" value="F:ferrous iron binding"/>
    <property type="evidence" value="ECO:0007669"/>
    <property type="project" value="TreeGrafter"/>
</dbReference>
<feature type="binding site" evidence="6">
    <location>
        <position position="53"/>
    </location>
    <ligand>
        <name>Fe cation</name>
        <dbReference type="ChEBI" id="CHEBI:24875"/>
        <label>1</label>
    </ligand>
</feature>
<evidence type="ECO:0000256" key="1">
    <source>
        <dbReference type="ARBA" id="ARBA00006950"/>
    </source>
</evidence>
<dbReference type="PANTHER" id="PTHR11431">
    <property type="entry name" value="FERRITIN"/>
    <property type="match status" value="1"/>
</dbReference>
<dbReference type="GO" id="GO:0005829">
    <property type="term" value="C:cytosol"/>
    <property type="evidence" value="ECO:0007669"/>
    <property type="project" value="TreeGrafter"/>
</dbReference>
<evidence type="ECO:0000256" key="4">
    <source>
        <dbReference type="ARBA" id="ARBA00023002"/>
    </source>
</evidence>
<dbReference type="CDD" id="cd01055">
    <property type="entry name" value="Nonheme_Ferritin"/>
    <property type="match status" value="1"/>
</dbReference>
<dbReference type="GO" id="GO:0004322">
    <property type="term" value="F:ferroxidase activity"/>
    <property type="evidence" value="ECO:0007669"/>
    <property type="project" value="TreeGrafter"/>
</dbReference>
<dbReference type="RefSeq" id="WP_013968146.1">
    <property type="nucleotide sequence ID" value="NC_015732.1"/>
</dbReference>
<dbReference type="InterPro" id="IPR009078">
    <property type="entry name" value="Ferritin-like_SF"/>
</dbReference>
<dbReference type="InterPro" id="IPR009040">
    <property type="entry name" value="Ferritin-like_diiron"/>
</dbReference>
<feature type="binding site" evidence="6">
    <location>
        <position position="50"/>
    </location>
    <ligand>
        <name>Fe cation</name>
        <dbReference type="ChEBI" id="CHEBI:24875"/>
        <label>1</label>
    </ligand>
</feature>
<comment type="catalytic activity">
    <reaction evidence="7">
        <text>4 Fe(2+) + O2 + 6 H2O = 4 iron(III) oxide-hydroxide + 12 H(+)</text>
        <dbReference type="Rhea" id="RHEA:11972"/>
        <dbReference type="ChEBI" id="CHEBI:15377"/>
        <dbReference type="ChEBI" id="CHEBI:15378"/>
        <dbReference type="ChEBI" id="CHEBI:15379"/>
        <dbReference type="ChEBI" id="CHEBI:29033"/>
        <dbReference type="ChEBI" id="CHEBI:78619"/>
        <dbReference type="EC" id="1.16.3.2"/>
    </reaction>
</comment>
<keyword evidence="10" id="KW-1185">Reference proteome</keyword>
<evidence type="ECO:0000256" key="5">
    <source>
        <dbReference type="ARBA" id="ARBA00023004"/>
    </source>
</evidence>
<keyword evidence="2 7" id="KW-0409">Iron storage</keyword>
<dbReference type="GO" id="GO:0006826">
    <property type="term" value="P:iron ion transport"/>
    <property type="evidence" value="ECO:0007669"/>
    <property type="project" value="InterPro"/>
</dbReference>
<evidence type="ECO:0000256" key="2">
    <source>
        <dbReference type="ARBA" id="ARBA00022434"/>
    </source>
</evidence>
<protein>
    <recommendedName>
        <fullName evidence="7">Ferritin</fullName>
        <ecNumber evidence="7">1.16.3.2</ecNumber>
    </recommendedName>
</protein>
<dbReference type="Proteomes" id="UP000000503">
    <property type="component" value="Chromosome"/>
</dbReference>
<dbReference type="InterPro" id="IPR012347">
    <property type="entry name" value="Ferritin-like"/>
</dbReference>
<dbReference type="GO" id="GO:0042802">
    <property type="term" value="F:identical protein binding"/>
    <property type="evidence" value="ECO:0007669"/>
    <property type="project" value="UniProtKB-ARBA"/>
</dbReference>
<evidence type="ECO:0000259" key="8">
    <source>
        <dbReference type="PROSITE" id="PS50905"/>
    </source>
</evidence>
<feature type="binding site" evidence="6">
    <location>
        <position position="17"/>
    </location>
    <ligand>
        <name>Fe cation</name>
        <dbReference type="ChEBI" id="CHEBI:24875"/>
        <label>1</label>
    </ligand>
</feature>
<keyword evidence="5 6" id="KW-0408">Iron</keyword>
<sequence>MISKGMVQTINKQINNEMYSAYLYMAMSADCSSKGLNGFAKWFMVQYHEEMFHAMKMYNYLLDQGEAVHLQEIKEPPKTFTSVKEMFEKTLEHEKFVTKSIHEIANLAQKEQDHATYTFIQWYVTEQIEEEKNDMEILQRLTLAGESGPGLFMLDSALGARALTVQTDFSVGVPISANG</sequence>